<evidence type="ECO:0000256" key="4">
    <source>
        <dbReference type="ARBA" id="ARBA00023125"/>
    </source>
</evidence>
<dbReference type="InterPro" id="IPR001867">
    <property type="entry name" value="OmpR/PhoB-type_DNA-bd"/>
</dbReference>
<dbReference type="InterPro" id="IPR001789">
    <property type="entry name" value="Sig_transdc_resp-reg_receiver"/>
</dbReference>
<evidence type="ECO:0000259" key="8">
    <source>
        <dbReference type="PROSITE" id="PS50110"/>
    </source>
</evidence>
<dbReference type="InterPro" id="IPR039420">
    <property type="entry name" value="WalR-like"/>
</dbReference>
<name>A0A372GAG8_9ACTN</name>
<keyword evidence="11" id="KW-1185">Reference proteome</keyword>
<dbReference type="CDD" id="cd00383">
    <property type="entry name" value="trans_reg_C"/>
    <property type="match status" value="1"/>
</dbReference>
<dbReference type="SMART" id="SM00448">
    <property type="entry name" value="REC"/>
    <property type="match status" value="1"/>
</dbReference>
<dbReference type="EMBL" id="QVNQ01000009">
    <property type="protein sequence ID" value="RFS82361.1"/>
    <property type="molecule type" value="Genomic_DNA"/>
</dbReference>
<evidence type="ECO:0000256" key="2">
    <source>
        <dbReference type="ARBA" id="ARBA00023012"/>
    </source>
</evidence>
<evidence type="ECO:0000313" key="10">
    <source>
        <dbReference type="EMBL" id="RFS82361.1"/>
    </source>
</evidence>
<comment type="caution">
    <text evidence="10">The sequence shown here is derived from an EMBL/GenBank/DDBJ whole genome shotgun (WGS) entry which is preliminary data.</text>
</comment>
<evidence type="ECO:0000259" key="9">
    <source>
        <dbReference type="PROSITE" id="PS51755"/>
    </source>
</evidence>
<dbReference type="SUPFAM" id="SSF52172">
    <property type="entry name" value="CheY-like"/>
    <property type="match status" value="1"/>
</dbReference>
<keyword evidence="3" id="KW-0805">Transcription regulation</keyword>
<dbReference type="Gene3D" id="1.10.10.10">
    <property type="entry name" value="Winged helix-like DNA-binding domain superfamily/Winged helix DNA-binding domain"/>
    <property type="match status" value="1"/>
</dbReference>
<dbReference type="FunFam" id="1.10.10.10:FF:000005">
    <property type="entry name" value="Two-component system response regulator"/>
    <property type="match status" value="1"/>
</dbReference>
<feature type="DNA-binding region" description="OmpR/PhoB-type" evidence="7">
    <location>
        <begin position="129"/>
        <end position="226"/>
    </location>
</feature>
<dbReference type="PANTHER" id="PTHR48111">
    <property type="entry name" value="REGULATOR OF RPOS"/>
    <property type="match status" value="1"/>
</dbReference>
<dbReference type="Gene3D" id="3.40.50.2300">
    <property type="match status" value="1"/>
</dbReference>
<keyword evidence="5" id="KW-0804">Transcription</keyword>
<evidence type="ECO:0000256" key="3">
    <source>
        <dbReference type="ARBA" id="ARBA00023015"/>
    </source>
</evidence>
<dbReference type="InterPro" id="IPR016032">
    <property type="entry name" value="Sig_transdc_resp-reg_C-effctor"/>
</dbReference>
<dbReference type="GO" id="GO:0006355">
    <property type="term" value="P:regulation of DNA-templated transcription"/>
    <property type="evidence" value="ECO:0007669"/>
    <property type="project" value="InterPro"/>
</dbReference>
<keyword evidence="1 6" id="KW-0597">Phosphoprotein</keyword>
<dbReference type="Proteomes" id="UP000262882">
    <property type="component" value="Unassembled WGS sequence"/>
</dbReference>
<feature type="modified residue" description="4-aspartylphosphate" evidence="6">
    <location>
        <position position="54"/>
    </location>
</feature>
<dbReference type="GO" id="GO:0000976">
    <property type="term" value="F:transcription cis-regulatory region binding"/>
    <property type="evidence" value="ECO:0007669"/>
    <property type="project" value="TreeGrafter"/>
</dbReference>
<protein>
    <submittedName>
        <fullName evidence="10">DNA-binding response regulator</fullName>
    </submittedName>
</protein>
<dbReference type="SUPFAM" id="SSF46894">
    <property type="entry name" value="C-terminal effector domain of the bipartite response regulators"/>
    <property type="match status" value="1"/>
</dbReference>
<dbReference type="PROSITE" id="PS51755">
    <property type="entry name" value="OMPR_PHOB"/>
    <property type="match status" value="1"/>
</dbReference>
<dbReference type="AlphaFoldDB" id="A0A372GAG8"/>
<dbReference type="GO" id="GO:0005829">
    <property type="term" value="C:cytosol"/>
    <property type="evidence" value="ECO:0007669"/>
    <property type="project" value="TreeGrafter"/>
</dbReference>
<gene>
    <name evidence="10" type="ORF">D0T12_26485</name>
</gene>
<dbReference type="GO" id="GO:0000156">
    <property type="term" value="F:phosphorelay response regulator activity"/>
    <property type="evidence" value="ECO:0007669"/>
    <property type="project" value="TreeGrafter"/>
</dbReference>
<evidence type="ECO:0000256" key="5">
    <source>
        <dbReference type="ARBA" id="ARBA00023163"/>
    </source>
</evidence>
<dbReference type="RefSeq" id="WP_117402999.1">
    <property type="nucleotide sequence ID" value="NZ_QVNQ01000009.1"/>
</dbReference>
<proteinExistence type="predicted"/>
<keyword evidence="2" id="KW-0902">Two-component regulatory system</keyword>
<dbReference type="Pfam" id="PF00072">
    <property type="entry name" value="Response_reg"/>
    <property type="match status" value="1"/>
</dbReference>
<dbReference type="GO" id="GO:0032993">
    <property type="term" value="C:protein-DNA complex"/>
    <property type="evidence" value="ECO:0007669"/>
    <property type="project" value="TreeGrafter"/>
</dbReference>
<dbReference type="InterPro" id="IPR036388">
    <property type="entry name" value="WH-like_DNA-bd_sf"/>
</dbReference>
<dbReference type="PROSITE" id="PS50110">
    <property type="entry name" value="RESPONSE_REGULATORY"/>
    <property type="match status" value="1"/>
</dbReference>
<evidence type="ECO:0000256" key="7">
    <source>
        <dbReference type="PROSITE-ProRule" id="PRU01091"/>
    </source>
</evidence>
<feature type="domain" description="Response regulatory" evidence="8">
    <location>
        <begin position="5"/>
        <end position="119"/>
    </location>
</feature>
<evidence type="ECO:0000313" key="11">
    <source>
        <dbReference type="Proteomes" id="UP000262882"/>
    </source>
</evidence>
<dbReference type="Gene3D" id="6.10.250.690">
    <property type="match status" value="1"/>
</dbReference>
<reference evidence="10 11" key="1">
    <citation type="submission" date="2018-08" db="EMBL/GenBank/DDBJ databases">
        <title>Actinomadura spongicola sp. nov., isolated from marine sponge Leucetta chagosensis.</title>
        <authorList>
            <person name="Li L."/>
            <person name="Lin H.W."/>
        </authorList>
    </citation>
    <scope>NUCLEOTIDE SEQUENCE [LARGE SCALE GENOMIC DNA]</scope>
    <source>
        <strain evidence="10 11">LHW52907</strain>
    </source>
</reference>
<accession>A0A372GAG8</accession>
<dbReference type="OrthoDB" id="3820102at2"/>
<evidence type="ECO:0000256" key="1">
    <source>
        <dbReference type="ARBA" id="ARBA00022553"/>
    </source>
</evidence>
<organism evidence="10 11">
    <name type="scientific">Actinomadura spongiicola</name>
    <dbReference type="NCBI Taxonomy" id="2303421"/>
    <lineage>
        <taxon>Bacteria</taxon>
        <taxon>Bacillati</taxon>
        <taxon>Actinomycetota</taxon>
        <taxon>Actinomycetes</taxon>
        <taxon>Streptosporangiales</taxon>
        <taxon>Thermomonosporaceae</taxon>
        <taxon>Actinomadura</taxon>
    </lineage>
</organism>
<keyword evidence="4 7" id="KW-0238">DNA-binding</keyword>
<evidence type="ECO:0000256" key="6">
    <source>
        <dbReference type="PROSITE-ProRule" id="PRU00169"/>
    </source>
</evidence>
<dbReference type="SMART" id="SM00862">
    <property type="entry name" value="Trans_reg_C"/>
    <property type="match status" value="1"/>
</dbReference>
<feature type="domain" description="OmpR/PhoB-type" evidence="9">
    <location>
        <begin position="129"/>
        <end position="226"/>
    </location>
</feature>
<sequence>MTPTKILVVDDEAYLADLVATALRYEGFETAVAGSGAEALASIPRFGPDLIVLDVMLPDGSGMDACARLRRDGCEAPVVFLTARDATEDKIKGLTVGGDDYVTKPFSLEELIARIRAVLRRTRPGTRERARLSFADLEIDEDTYEVRRGGVLVDLTPTEFKLLRYLLLNAGRVLTKRQILDHVWQYDFGGGDGVVQTYVSYLRRKLDDRDPRLIHTVPRVGYILRMPREG</sequence>
<dbReference type="Pfam" id="PF00486">
    <property type="entry name" value="Trans_reg_C"/>
    <property type="match status" value="1"/>
</dbReference>
<dbReference type="InterPro" id="IPR011006">
    <property type="entry name" value="CheY-like_superfamily"/>
</dbReference>
<dbReference type="PANTHER" id="PTHR48111:SF28">
    <property type="entry name" value="TRANSCRIPTIONAL REGULATORY PROTEIN TCRX-RELATED"/>
    <property type="match status" value="1"/>
</dbReference>